<proteinExistence type="inferred from homology"/>
<evidence type="ECO:0000313" key="7">
    <source>
        <dbReference type="Proteomes" id="UP000216913"/>
    </source>
</evidence>
<comment type="caution">
    <text evidence="6">The sequence shown here is derived from an EMBL/GenBank/DDBJ whole genome shotgun (WGS) entry which is preliminary data.</text>
</comment>
<protein>
    <submittedName>
        <fullName evidence="6">LysR family transcriptional regulator</fullName>
    </submittedName>
</protein>
<dbReference type="FunFam" id="1.10.10.10:FF:000001">
    <property type="entry name" value="LysR family transcriptional regulator"/>
    <property type="match status" value="1"/>
</dbReference>
<dbReference type="Pfam" id="PF00126">
    <property type="entry name" value="HTH_1"/>
    <property type="match status" value="1"/>
</dbReference>
<dbReference type="PANTHER" id="PTHR30419">
    <property type="entry name" value="HTH-TYPE TRANSCRIPTIONAL REGULATOR YBHD"/>
    <property type="match status" value="1"/>
</dbReference>
<dbReference type="Gene3D" id="3.40.190.290">
    <property type="match status" value="1"/>
</dbReference>
<dbReference type="SUPFAM" id="SSF53850">
    <property type="entry name" value="Periplasmic binding protein-like II"/>
    <property type="match status" value="1"/>
</dbReference>
<dbReference type="GO" id="GO:0003677">
    <property type="term" value="F:DNA binding"/>
    <property type="evidence" value="ECO:0007669"/>
    <property type="project" value="UniProtKB-KW"/>
</dbReference>
<name>A0A261TCY4_9BORD</name>
<keyword evidence="2" id="KW-0805">Transcription regulation</keyword>
<organism evidence="6 7">
    <name type="scientific">Bordetella genomosp. 5</name>
    <dbReference type="NCBI Taxonomy" id="1395608"/>
    <lineage>
        <taxon>Bacteria</taxon>
        <taxon>Pseudomonadati</taxon>
        <taxon>Pseudomonadota</taxon>
        <taxon>Betaproteobacteria</taxon>
        <taxon>Burkholderiales</taxon>
        <taxon>Alcaligenaceae</taxon>
        <taxon>Bordetella</taxon>
    </lineage>
</organism>
<evidence type="ECO:0000313" key="6">
    <source>
        <dbReference type="EMBL" id="OZI46513.1"/>
    </source>
</evidence>
<comment type="similarity">
    <text evidence="1">Belongs to the LysR transcriptional regulatory family.</text>
</comment>
<dbReference type="EMBL" id="NEVP01000011">
    <property type="protein sequence ID" value="OZI46513.1"/>
    <property type="molecule type" value="Genomic_DNA"/>
</dbReference>
<evidence type="ECO:0000256" key="4">
    <source>
        <dbReference type="ARBA" id="ARBA00023163"/>
    </source>
</evidence>
<reference evidence="6 7" key="1">
    <citation type="submission" date="2017-05" db="EMBL/GenBank/DDBJ databases">
        <title>Complete and WGS of Bordetella genogroups.</title>
        <authorList>
            <person name="Spilker T."/>
            <person name="LiPuma J."/>
        </authorList>
    </citation>
    <scope>NUCLEOTIDE SEQUENCE [LARGE SCALE GENOMIC DNA]</scope>
    <source>
        <strain evidence="6 7">AU10456</strain>
    </source>
</reference>
<keyword evidence="4" id="KW-0804">Transcription</keyword>
<dbReference type="SUPFAM" id="SSF46785">
    <property type="entry name" value="Winged helix' DNA-binding domain"/>
    <property type="match status" value="1"/>
</dbReference>
<dbReference type="PROSITE" id="PS50931">
    <property type="entry name" value="HTH_LYSR"/>
    <property type="match status" value="1"/>
</dbReference>
<accession>A0A261TCY4</accession>
<dbReference type="GO" id="GO:0005829">
    <property type="term" value="C:cytosol"/>
    <property type="evidence" value="ECO:0007669"/>
    <property type="project" value="TreeGrafter"/>
</dbReference>
<keyword evidence="3" id="KW-0238">DNA-binding</keyword>
<dbReference type="GO" id="GO:0003700">
    <property type="term" value="F:DNA-binding transcription factor activity"/>
    <property type="evidence" value="ECO:0007669"/>
    <property type="project" value="InterPro"/>
</dbReference>
<dbReference type="PRINTS" id="PR00039">
    <property type="entry name" value="HTHLYSR"/>
</dbReference>
<dbReference type="Gene3D" id="1.10.10.10">
    <property type="entry name" value="Winged helix-like DNA-binding domain superfamily/Winged helix DNA-binding domain"/>
    <property type="match status" value="1"/>
</dbReference>
<dbReference type="Proteomes" id="UP000216913">
    <property type="component" value="Unassembled WGS sequence"/>
</dbReference>
<dbReference type="Pfam" id="PF03466">
    <property type="entry name" value="LysR_substrate"/>
    <property type="match status" value="1"/>
</dbReference>
<sequence>MDIRALRYFVETVRTASFTQAARTLYVTQSTVSKMIRQLEEEIGTPLLIRDGHTARPTDTGRVVYERGLHILGAMRQLNAEVRETVDLRRGELEVGIPPMINLLFIPVVQAFRERHPEIRLQLREGTGQAVERLVTANELEIGATVLPVQTPSPLETLRFGSYPLAVVGPAHASWAEGKALPLSALRNEPLLLPTDDFALTRRLRQACLDAGFTPQIAAQSAHWDFLAAMAAAGLGTAILPEPLVQRLKPRGTRTARIARGGVQWEVGHIWLRDRYLSYAARAWLDTCREVLGVAPRSRRARPATPPD</sequence>
<keyword evidence="7" id="KW-1185">Reference proteome</keyword>
<dbReference type="InterPro" id="IPR005119">
    <property type="entry name" value="LysR_subst-bd"/>
</dbReference>
<feature type="domain" description="HTH lysR-type" evidence="5">
    <location>
        <begin position="1"/>
        <end position="58"/>
    </location>
</feature>
<dbReference type="AlphaFoldDB" id="A0A261TCY4"/>
<evidence type="ECO:0000259" key="5">
    <source>
        <dbReference type="PROSITE" id="PS50931"/>
    </source>
</evidence>
<evidence type="ECO:0000256" key="2">
    <source>
        <dbReference type="ARBA" id="ARBA00023015"/>
    </source>
</evidence>
<dbReference type="InterPro" id="IPR050950">
    <property type="entry name" value="HTH-type_LysR_regulators"/>
</dbReference>
<dbReference type="OrthoDB" id="5671700at2"/>
<evidence type="ECO:0000256" key="3">
    <source>
        <dbReference type="ARBA" id="ARBA00023125"/>
    </source>
</evidence>
<dbReference type="RefSeq" id="WP_094802245.1">
    <property type="nucleotide sequence ID" value="NZ_NEVP01000011.1"/>
</dbReference>
<dbReference type="InterPro" id="IPR036388">
    <property type="entry name" value="WH-like_DNA-bd_sf"/>
</dbReference>
<gene>
    <name evidence="6" type="ORF">CAL25_17520</name>
</gene>
<dbReference type="PANTHER" id="PTHR30419:SF8">
    <property type="entry name" value="NITROGEN ASSIMILATION TRANSCRIPTIONAL ACTIVATOR-RELATED"/>
    <property type="match status" value="1"/>
</dbReference>
<evidence type="ECO:0000256" key="1">
    <source>
        <dbReference type="ARBA" id="ARBA00009437"/>
    </source>
</evidence>
<dbReference type="InterPro" id="IPR000847">
    <property type="entry name" value="LysR_HTH_N"/>
</dbReference>
<dbReference type="InterPro" id="IPR036390">
    <property type="entry name" value="WH_DNA-bd_sf"/>
</dbReference>